<sequence length="1011" mass="118425">MNSQQHIQSFSQDKENYSDESNGNYQESELKRRLYENMKKAGILDGLKSNMRGRLYEQLKLKNDKAGINLKDQTNRLNFKLAVSMVADLFQKCDMPYALSVFLPECGLQQEVLSKAEILEVMKLDKDEHYINSAESSQRESTPLLLDLVQIIKQNGSVRPNMTSCYIQTEEAGEESMTLDQKLRKIDYNFMEKAEIERMMPFKALEERMLKYKQECDMQYKMDLESEIRRLKEFELSKLRMDEAQKYRQKLQEYRDDLEKLQQDKIKELKVRENEAWDRIKNKERDLDKISFEYRQKQLRDEEVMRSRENEIKKTIELEQQMLRNEKDLLSKTQKDYELKIKEIEVHRIKLQKDNLESVENFKSEFQRKFQDQDFEYHRRKLQIEEDEQKIKLEKDRISIVENRNVKIIKDFAEMEDEVKKLRRENQQLFKDCHDQKEQLRILNENLRRETEVCMSRDKENNTLAHENTLLKQLLDETKSQGTQYKEDQSQLIENLRMQLNETREMIIKIRENKDKEYKKLKERYEDERRREGEKYQFEYEKLKNEISIMQKRLGQEEHFSKELAILNNKLQNNMSTVYRGSGSGSEHPAMSRHEVYNQKVSHHHFYGQGGLRSDAEDDDDSDGEGILQRKRAWAELEREQEEIKRNIRGLMKTAPESRVIDDPMLADRVRGVRYEPTNYNHEDKIHTTEKVIEKKKSSDSDKHHQAERKRDEKPAEKKKAPESPKRSHTTTAATKNIKEEPHKKEEKKQPVHEPKASAMSHKNTTHQQHQPSSILSPVKNTQEEEKYSSYNAASKTPAQDNKFGTTANNNNQATEQASIQKQQTSNTKPTFKPSTNPFAKRTNTTANVGSTTTNNFGAPTTNTLNNANTFSPSPNPPATNNYGGWQPSGFQTNLFGSDNKNNNSNANNNPSSNLYGSSLPALNNNSNNALNRNNSLRRSADKSDAISDNIVDDYDEDFIEESNRQPSPKKEQPKQQPASSIFSKPVATNVIGTEEESSNAYEEDFVDDYF</sequence>
<dbReference type="EMBL" id="CCKQ01007630">
    <property type="protein sequence ID" value="CDW79034.1"/>
    <property type="molecule type" value="Genomic_DNA"/>
</dbReference>
<feature type="region of interest" description="Disordered" evidence="2">
    <location>
        <begin position="606"/>
        <end position="625"/>
    </location>
</feature>
<dbReference type="Pfam" id="PF16045">
    <property type="entry name" value="LisH_2"/>
    <property type="match status" value="1"/>
</dbReference>
<dbReference type="AlphaFoldDB" id="A0A078AA14"/>
<feature type="compositionally biased region" description="Acidic residues" evidence="2">
    <location>
        <begin position="951"/>
        <end position="961"/>
    </location>
</feature>
<feature type="compositionally biased region" description="Low complexity" evidence="2">
    <location>
        <begin position="843"/>
        <end position="870"/>
    </location>
</feature>
<dbReference type="InterPro" id="IPR055289">
    <property type="entry name" value="OFD1"/>
</dbReference>
<name>A0A078AA14_STYLE</name>
<dbReference type="OMA" id="EHYINSA"/>
<dbReference type="PANTHER" id="PTHR39063:SF1">
    <property type="entry name" value="OFD1 CENTRIOLE AND CENTRIOLAR SATELLITE PROTEIN"/>
    <property type="match status" value="1"/>
</dbReference>
<dbReference type="GO" id="GO:0036064">
    <property type="term" value="C:ciliary basal body"/>
    <property type="evidence" value="ECO:0007669"/>
    <property type="project" value="TreeGrafter"/>
</dbReference>
<feature type="compositionally biased region" description="Polar residues" evidence="2">
    <location>
        <begin position="761"/>
        <end position="781"/>
    </location>
</feature>
<dbReference type="OrthoDB" id="313120at2759"/>
<accession>A0A078AA14</accession>
<feature type="coiled-coil region" evidence="1">
    <location>
        <begin position="486"/>
        <end position="531"/>
    </location>
</feature>
<feature type="coiled-coil region" evidence="1">
    <location>
        <begin position="241"/>
        <end position="271"/>
    </location>
</feature>
<evidence type="ECO:0000313" key="3">
    <source>
        <dbReference type="EMBL" id="CDW79034.1"/>
    </source>
</evidence>
<feature type="region of interest" description="Disordered" evidence="2">
    <location>
        <begin position="1"/>
        <end position="26"/>
    </location>
</feature>
<evidence type="ECO:0000256" key="1">
    <source>
        <dbReference type="SAM" id="Coils"/>
    </source>
</evidence>
<feature type="compositionally biased region" description="Low complexity" evidence="2">
    <location>
        <begin position="922"/>
        <end position="938"/>
    </location>
</feature>
<dbReference type="InterPro" id="IPR006594">
    <property type="entry name" value="LisH"/>
</dbReference>
<feature type="compositionally biased region" description="Basic and acidic residues" evidence="2">
    <location>
        <begin position="681"/>
        <end position="726"/>
    </location>
</feature>
<dbReference type="GO" id="GO:0005576">
    <property type="term" value="C:extracellular region"/>
    <property type="evidence" value="ECO:0007669"/>
    <property type="project" value="GOC"/>
</dbReference>
<feature type="compositionally biased region" description="Polar residues" evidence="2">
    <location>
        <begin position="789"/>
        <end position="805"/>
    </location>
</feature>
<dbReference type="Proteomes" id="UP000039865">
    <property type="component" value="Unassembled WGS sequence"/>
</dbReference>
<evidence type="ECO:0000313" key="4">
    <source>
        <dbReference type="Proteomes" id="UP000039865"/>
    </source>
</evidence>
<feature type="compositionally biased region" description="Acidic residues" evidence="2">
    <location>
        <begin position="994"/>
        <end position="1011"/>
    </location>
</feature>
<dbReference type="InParanoid" id="A0A078AA14"/>
<keyword evidence="1" id="KW-0175">Coiled coil</keyword>
<protein>
    <submittedName>
        <fullName evidence="3">Basal body protein</fullName>
    </submittedName>
</protein>
<proteinExistence type="predicted"/>
<feature type="compositionally biased region" description="Polar residues" evidence="2">
    <location>
        <begin position="819"/>
        <end position="838"/>
    </location>
</feature>
<dbReference type="GO" id="GO:0060287">
    <property type="term" value="P:epithelial cilium movement involved in determination of left/right asymmetry"/>
    <property type="evidence" value="ECO:0007669"/>
    <property type="project" value="TreeGrafter"/>
</dbReference>
<evidence type="ECO:0000256" key="2">
    <source>
        <dbReference type="SAM" id="MobiDB-lite"/>
    </source>
</evidence>
<feature type="region of interest" description="Disordered" evidence="2">
    <location>
        <begin position="678"/>
        <end position="1011"/>
    </location>
</feature>
<feature type="compositionally biased region" description="Low complexity" evidence="2">
    <location>
        <begin position="806"/>
        <end position="818"/>
    </location>
</feature>
<dbReference type="PANTHER" id="PTHR39063">
    <property type="entry name" value="ORAL-FACIAL-DIGITAL SYNDROME 1 PROTEIN HOMOLOG"/>
    <property type="match status" value="1"/>
</dbReference>
<feature type="compositionally biased region" description="Low complexity" evidence="2">
    <location>
        <begin position="894"/>
        <end position="914"/>
    </location>
</feature>
<feature type="compositionally biased region" description="Basic and acidic residues" evidence="2">
    <location>
        <begin position="737"/>
        <end position="756"/>
    </location>
</feature>
<gene>
    <name evidence="3" type="primary">Contig3220.g3443</name>
    <name evidence="3" type="ORF">STYLEM_8019</name>
</gene>
<feature type="coiled-coil region" evidence="1">
    <location>
        <begin position="384"/>
        <end position="453"/>
    </location>
</feature>
<keyword evidence="4" id="KW-1185">Reference proteome</keyword>
<feature type="compositionally biased region" description="Polar residues" evidence="2">
    <location>
        <begin position="1"/>
        <end position="11"/>
    </location>
</feature>
<organism evidence="3 4">
    <name type="scientific">Stylonychia lemnae</name>
    <name type="common">Ciliate</name>
    <dbReference type="NCBI Taxonomy" id="5949"/>
    <lineage>
        <taxon>Eukaryota</taxon>
        <taxon>Sar</taxon>
        <taxon>Alveolata</taxon>
        <taxon>Ciliophora</taxon>
        <taxon>Intramacronucleata</taxon>
        <taxon>Spirotrichea</taxon>
        <taxon>Stichotrichia</taxon>
        <taxon>Sporadotrichida</taxon>
        <taxon>Oxytrichidae</taxon>
        <taxon>Stylonychinae</taxon>
        <taxon>Stylonychia</taxon>
    </lineage>
</organism>
<feature type="compositionally biased region" description="Polar residues" evidence="2">
    <location>
        <begin position="879"/>
        <end position="893"/>
    </location>
</feature>
<dbReference type="Gene3D" id="1.20.960.40">
    <property type="match status" value="1"/>
</dbReference>
<reference evidence="3 4" key="1">
    <citation type="submission" date="2014-06" db="EMBL/GenBank/DDBJ databases">
        <authorList>
            <person name="Swart Estienne"/>
        </authorList>
    </citation>
    <scope>NUCLEOTIDE SEQUENCE [LARGE SCALE GENOMIC DNA]</scope>
    <source>
        <strain evidence="3 4">130c</strain>
    </source>
</reference>